<dbReference type="InterPro" id="IPR013525">
    <property type="entry name" value="ABC2_TM"/>
</dbReference>
<dbReference type="InterPro" id="IPR051784">
    <property type="entry name" value="Nod_factor_ABC_transporter"/>
</dbReference>
<dbReference type="InterPro" id="IPR000412">
    <property type="entry name" value="ABC_2_transport"/>
</dbReference>
<dbReference type="Proteomes" id="UP000192674">
    <property type="component" value="Unassembled WGS sequence"/>
</dbReference>
<evidence type="ECO:0000313" key="8">
    <source>
        <dbReference type="EMBL" id="SMD25004.1"/>
    </source>
</evidence>
<dbReference type="GO" id="GO:0140359">
    <property type="term" value="F:ABC-type transporter activity"/>
    <property type="evidence" value="ECO:0007669"/>
    <property type="project" value="InterPro"/>
</dbReference>
<feature type="transmembrane region" description="Helical" evidence="6">
    <location>
        <begin position="21"/>
        <end position="45"/>
    </location>
</feature>
<evidence type="ECO:0000256" key="5">
    <source>
        <dbReference type="ARBA" id="ARBA00023251"/>
    </source>
</evidence>
<feature type="transmembrane region" description="Helical" evidence="6">
    <location>
        <begin position="95"/>
        <end position="122"/>
    </location>
</feature>
<accession>A0A1W2FTA8</accession>
<comment type="subcellular location">
    <subcellularLocation>
        <location evidence="6">Cell membrane</location>
        <topology evidence="6">Multi-pass membrane protein</topology>
    </subcellularLocation>
    <subcellularLocation>
        <location evidence="1">Membrane</location>
        <topology evidence="1">Multi-pass membrane protein</topology>
    </subcellularLocation>
</comment>
<name>A0A1W2FTA8_KIBAR</name>
<comment type="similarity">
    <text evidence="6">Belongs to the ABC-2 integral membrane protein family.</text>
</comment>
<evidence type="ECO:0000256" key="2">
    <source>
        <dbReference type="ARBA" id="ARBA00022692"/>
    </source>
</evidence>
<keyword evidence="4 6" id="KW-0472">Membrane</keyword>
<dbReference type="AlphaFoldDB" id="A0A1W2FTA8"/>
<dbReference type="EMBL" id="FWXV01000011">
    <property type="protein sequence ID" value="SMD25004.1"/>
    <property type="molecule type" value="Genomic_DNA"/>
</dbReference>
<sequence length="246" mass="26226">MNGSFVLCGRGVRKIRRNPEYLVDVTVQPTLFLVMFGYLFGGAIAGNQAAYLANLVPGLLVPTVLLASMAAGAGLNADLATGVFDRFRSMPIPRFAPLVGAVLADVVRYLIAFVVLLGVGTAMGYRIHSGPIEVLAAAGVLVVTGLSFCWITVYIGMVARRADSVQGVAVAVFMPFIFASNVFVPSHTMPGWLRSWSEINPVSLLTDVMRGLLNGQPVSLVGGAVWLAAIALVFFPLAMRAYHKRV</sequence>
<dbReference type="PROSITE" id="PS51012">
    <property type="entry name" value="ABC_TM2"/>
    <property type="match status" value="1"/>
</dbReference>
<feature type="transmembrane region" description="Helical" evidence="6">
    <location>
        <begin position="218"/>
        <end position="238"/>
    </location>
</feature>
<reference evidence="8 9" key="1">
    <citation type="submission" date="2017-04" db="EMBL/GenBank/DDBJ databases">
        <authorList>
            <person name="Afonso C.L."/>
            <person name="Miller P.J."/>
            <person name="Scott M.A."/>
            <person name="Spackman E."/>
            <person name="Goraichik I."/>
            <person name="Dimitrov K.M."/>
            <person name="Suarez D.L."/>
            <person name="Swayne D.E."/>
        </authorList>
    </citation>
    <scope>NUCLEOTIDE SEQUENCE [LARGE SCALE GENOMIC DNA]</scope>
    <source>
        <strain evidence="8 9">DSM 43828</strain>
    </source>
</reference>
<evidence type="ECO:0000313" key="9">
    <source>
        <dbReference type="Proteomes" id="UP000192674"/>
    </source>
</evidence>
<evidence type="ECO:0000256" key="1">
    <source>
        <dbReference type="ARBA" id="ARBA00004141"/>
    </source>
</evidence>
<keyword evidence="6" id="KW-1003">Cell membrane</keyword>
<gene>
    <name evidence="8" type="ORF">SAMN05661093_08869</name>
</gene>
<keyword evidence="3 6" id="KW-1133">Transmembrane helix</keyword>
<feature type="domain" description="ABC transmembrane type-2" evidence="7">
    <location>
        <begin position="20"/>
        <end position="245"/>
    </location>
</feature>
<dbReference type="PIRSF" id="PIRSF006648">
    <property type="entry name" value="DrrB"/>
    <property type="match status" value="1"/>
</dbReference>
<protein>
    <recommendedName>
        <fullName evidence="6">Transport permease protein</fullName>
    </recommendedName>
</protein>
<evidence type="ECO:0000256" key="6">
    <source>
        <dbReference type="RuleBase" id="RU361157"/>
    </source>
</evidence>
<dbReference type="PANTHER" id="PTHR43229:SF2">
    <property type="entry name" value="NODULATION PROTEIN J"/>
    <property type="match status" value="1"/>
</dbReference>
<proteinExistence type="inferred from homology"/>
<organism evidence="8 9">
    <name type="scientific">Kibdelosporangium aridum</name>
    <dbReference type="NCBI Taxonomy" id="2030"/>
    <lineage>
        <taxon>Bacteria</taxon>
        <taxon>Bacillati</taxon>
        <taxon>Actinomycetota</taxon>
        <taxon>Actinomycetes</taxon>
        <taxon>Pseudonocardiales</taxon>
        <taxon>Pseudonocardiaceae</taxon>
        <taxon>Kibdelosporangium</taxon>
    </lineage>
</organism>
<keyword evidence="9" id="KW-1185">Reference proteome</keyword>
<keyword evidence="2 6" id="KW-0812">Transmembrane</keyword>
<feature type="transmembrane region" description="Helical" evidence="6">
    <location>
        <begin position="167"/>
        <end position="184"/>
    </location>
</feature>
<dbReference type="PANTHER" id="PTHR43229">
    <property type="entry name" value="NODULATION PROTEIN J"/>
    <property type="match status" value="1"/>
</dbReference>
<dbReference type="InterPro" id="IPR047817">
    <property type="entry name" value="ABC2_TM_bact-type"/>
</dbReference>
<evidence type="ECO:0000256" key="4">
    <source>
        <dbReference type="ARBA" id="ARBA00023136"/>
    </source>
</evidence>
<dbReference type="OrthoDB" id="8988363at2"/>
<dbReference type="Pfam" id="PF01061">
    <property type="entry name" value="ABC2_membrane"/>
    <property type="match status" value="1"/>
</dbReference>
<dbReference type="GO" id="GO:0043190">
    <property type="term" value="C:ATP-binding cassette (ABC) transporter complex"/>
    <property type="evidence" value="ECO:0007669"/>
    <property type="project" value="InterPro"/>
</dbReference>
<feature type="transmembrane region" description="Helical" evidence="6">
    <location>
        <begin position="51"/>
        <end position="75"/>
    </location>
</feature>
<evidence type="ECO:0000259" key="7">
    <source>
        <dbReference type="PROSITE" id="PS51012"/>
    </source>
</evidence>
<evidence type="ECO:0000256" key="3">
    <source>
        <dbReference type="ARBA" id="ARBA00022989"/>
    </source>
</evidence>
<dbReference type="GO" id="GO:0046677">
    <property type="term" value="P:response to antibiotic"/>
    <property type="evidence" value="ECO:0007669"/>
    <property type="project" value="UniProtKB-KW"/>
</dbReference>
<feature type="transmembrane region" description="Helical" evidence="6">
    <location>
        <begin position="134"/>
        <end position="155"/>
    </location>
</feature>
<keyword evidence="5" id="KW-0046">Antibiotic resistance</keyword>
<keyword evidence="6" id="KW-0813">Transport</keyword>
<dbReference type="RefSeq" id="WP_084433241.1">
    <property type="nucleotide sequence ID" value="NZ_FWXV01000011.1"/>
</dbReference>